<evidence type="ECO:0000256" key="6">
    <source>
        <dbReference type="PROSITE-ProRule" id="PRU00333"/>
    </source>
</evidence>
<evidence type="ECO:0000313" key="9">
    <source>
        <dbReference type="Proteomes" id="UP000604046"/>
    </source>
</evidence>
<dbReference type="GO" id="GO:0032259">
    <property type="term" value="P:methylation"/>
    <property type="evidence" value="ECO:0007669"/>
    <property type="project" value="UniProtKB-KW"/>
</dbReference>
<feature type="domain" description="Hcy-binding" evidence="7">
    <location>
        <begin position="18"/>
        <end position="332"/>
    </location>
</feature>
<dbReference type="PANTHER" id="PTHR46015:SF1">
    <property type="entry name" value="HOMOCYSTEINE S-METHYLTRANSFERASE-LIKE ISOFORM 1"/>
    <property type="match status" value="1"/>
</dbReference>
<evidence type="ECO:0000256" key="4">
    <source>
        <dbReference type="ARBA" id="ARBA00022833"/>
    </source>
</evidence>
<dbReference type="GO" id="GO:0008898">
    <property type="term" value="F:S-adenosylmethionine-homocysteine S-methyltransferase activity"/>
    <property type="evidence" value="ECO:0007669"/>
    <property type="project" value="TreeGrafter"/>
</dbReference>
<dbReference type="EMBL" id="CAJNDS010002211">
    <property type="protein sequence ID" value="CAE7374584.1"/>
    <property type="molecule type" value="Genomic_DNA"/>
</dbReference>
<dbReference type="GO" id="GO:0008270">
    <property type="term" value="F:zinc ion binding"/>
    <property type="evidence" value="ECO:0007669"/>
    <property type="project" value="InterPro"/>
</dbReference>
<dbReference type="GO" id="GO:0009086">
    <property type="term" value="P:methionine biosynthetic process"/>
    <property type="evidence" value="ECO:0007669"/>
    <property type="project" value="InterPro"/>
</dbReference>
<dbReference type="NCBIfam" id="NF007020">
    <property type="entry name" value="PRK09485.1"/>
    <property type="match status" value="1"/>
</dbReference>
<accession>A0A812PSY7</accession>
<keyword evidence="1 6" id="KW-0489">Methyltransferase</keyword>
<dbReference type="SUPFAM" id="SSF82282">
    <property type="entry name" value="Homocysteine S-methyltransferase"/>
    <property type="match status" value="1"/>
</dbReference>
<proteinExistence type="predicted"/>
<dbReference type="Gene3D" id="3.20.20.330">
    <property type="entry name" value="Homocysteine-binding-like domain"/>
    <property type="match status" value="1"/>
</dbReference>
<dbReference type="InterPro" id="IPR036589">
    <property type="entry name" value="HCY_dom_sf"/>
</dbReference>
<dbReference type="AlphaFoldDB" id="A0A812PSY7"/>
<dbReference type="InterPro" id="IPR017226">
    <property type="entry name" value="BHMT-like"/>
</dbReference>
<dbReference type="Proteomes" id="UP000604046">
    <property type="component" value="Unassembled WGS sequence"/>
</dbReference>
<evidence type="ECO:0000256" key="1">
    <source>
        <dbReference type="ARBA" id="ARBA00022603"/>
    </source>
</evidence>
<organism evidence="8 9">
    <name type="scientific">Symbiodinium natans</name>
    <dbReference type="NCBI Taxonomy" id="878477"/>
    <lineage>
        <taxon>Eukaryota</taxon>
        <taxon>Sar</taxon>
        <taxon>Alveolata</taxon>
        <taxon>Dinophyceae</taxon>
        <taxon>Suessiales</taxon>
        <taxon>Symbiodiniaceae</taxon>
        <taxon>Symbiodinium</taxon>
    </lineage>
</organism>
<comment type="caution">
    <text evidence="8">The sequence shown here is derived from an EMBL/GenBank/DDBJ whole genome shotgun (WGS) entry which is preliminary data.</text>
</comment>
<comment type="cofactor">
    <cofactor evidence="5">
        <name>Zn(2+)</name>
        <dbReference type="ChEBI" id="CHEBI:29105"/>
    </cofactor>
    <text evidence="5">Binds 1 zinc ion per subunit.</text>
</comment>
<sequence length="334" mass="35826">MAESAAPDPKRPRKGSFDPLATCRGMSKVLILDGHLGMQQFGLRCQYQKENPKFEARLGEDIDHSLWSARCLVKNPGVIKQAHADYYAAGAAVAITASYQAHFDGFRELGVGEEEALRAVKRSVELAREVAPPGALVAGSVGSYGASLHNGAEYTGDYPGMDEASLHDWHRPRAKALVDAGCDVLACETVPCLLEARALVRLLNELEHPAWVTFSCKSDSEVHSGDTIADCVAVVGACDWVVGAGVNCTHPDFVAGLVQRCRKALPPEKSVVVYPNSGEVWNGTTHTWETGTATADERFVEMAREWFKLGATCIGGCCRTGPSTIAALKKGLTP</sequence>
<keyword evidence="9" id="KW-1185">Reference proteome</keyword>
<dbReference type="InterPro" id="IPR051486">
    <property type="entry name" value="Hcy_S-methyltransferase"/>
</dbReference>
<name>A0A812PSY7_9DINO</name>
<evidence type="ECO:0000313" key="8">
    <source>
        <dbReference type="EMBL" id="CAE7374584.1"/>
    </source>
</evidence>
<feature type="binding site" evidence="5 6">
    <location>
        <position position="318"/>
    </location>
    <ligand>
        <name>Zn(2+)</name>
        <dbReference type="ChEBI" id="CHEBI:29105"/>
    </ligand>
</feature>
<dbReference type="Pfam" id="PF02574">
    <property type="entry name" value="S-methyl_trans"/>
    <property type="match status" value="1"/>
</dbReference>
<evidence type="ECO:0000259" key="7">
    <source>
        <dbReference type="PROSITE" id="PS50970"/>
    </source>
</evidence>
<dbReference type="PROSITE" id="PS50970">
    <property type="entry name" value="HCY"/>
    <property type="match status" value="1"/>
</dbReference>
<dbReference type="PIRSF" id="PIRSF037505">
    <property type="entry name" value="Betaine_HMT"/>
    <property type="match status" value="1"/>
</dbReference>
<dbReference type="GO" id="GO:0033528">
    <property type="term" value="P:S-methylmethionine cycle"/>
    <property type="evidence" value="ECO:0007669"/>
    <property type="project" value="TreeGrafter"/>
</dbReference>
<protein>
    <submittedName>
        <fullName evidence="8">YbgG protein</fullName>
    </submittedName>
</protein>
<keyword evidence="2 6" id="KW-0808">Transferase</keyword>
<evidence type="ECO:0000256" key="5">
    <source>
        <dbReference type="PIRSR" id="PIRSR037505-2"/>
    </source>
</evidence>
<evidence type="ECO:0000256" key="2">
    <source>
        <dbReference type="ARBA" id="ARBA00022679"/>
    </source>
</evidence>
<dbReference type="PANTHER" id="PTHR46015">
    <property type="entry name" value="ZGC:172121"/>
    <property type="match status" value="1"/>
</dbReference>
<keyword evidence="3 5" id="KW-0479">Metal-binding</keyword>
<keyword evidence="4 5" id="KW-0862">Zinc</keyword>
<dbReference type="InterPro" id="IPR003726">
    <property type="entry name" value="HCY_dom"/>
</dbReference>
<gene>
    <name evidence="8" type="primary">ybgG</name>
    <name evidence="8" type="ORF">SNAT2548_LOCUS20463</name>
</gene>
<dbReference type="OrthoDB" id="261426at2759"/>
<feature type="binding site" evidence="5 6">
    <location>
        <position position="317"/>
    </location>
    <ligand>
        <name>Zn(2+)</name>
        <dbReference type="ChEBI" id="CHEBI:29105"/>
    </ligand>
</feature>
<evidence type="ECO:0000256" key="3">
    <source>
        <dbReference type="ARBA" id="ARBA00022723"/>
    </source>
</evidence>
<reference evidence="8" key="1">
    <citation type="submission" date="2021-02" db="EMBL/GenBank/DDBJ databases">
        <authorList>
            <person name="Dougan E. K."/>
            <person name="Rhodes N."/>
            <person name="Thang M."/>
            <person name="Chan C."/>
        </authorList>
    </citation>
    <scope>NUCLEOTIDE SEQUENCE</scope>
</reference>
<feature type="binding site" evidence="5 6">
    <location>
        <position position="248"/>
    </location>
    <ligand>
        <name>Zn(2+)</name>
        <dbReference type="ChEBI" id="CHEBI:29105"/>
    </ligand>
</feature>